<sequence>MLEKGYKIVSKVKKKNVTSESYVVGAQVLIHSLHRNGGLKGRKDLALRVISNVLVTKSIGKESRKLLKESGWDYVTEVSEIPNPLEKGSKEASSLHWYNSGYTKLRIFEMVQLTTAVAGTKTEKSITNDVTTKKQLRIKKLFYIDADCIVVRDISDIFKLPDDVTFAAAPDLCPPDHFNAGVLFIQPNVQTFQQLLRNVAYVNSCF</sequence>
<evidence type="ECO:0000313" key="2">
    <source>
        <dbReference type="Proteomes" id="UP000023152"/>
    </source>
</evidence>
<dbReference type="EMBL" id="ASPP01009871">
    <property type="protein sequence ID" value="ETO23533.1"/>
    <property type="molecule type" value="Genomic_DNA"/>
</dbReference>
<accession>X6NCA4</accession>
<dbReference type="Gene3D" id="3.90.550.10">
    <property type="entry name" value="Spore Coat Polysaccharide Biosynthesis Protein SpsA, Chain A"/>
    <property type="match status" value="1"/>
</dbReference>
<dbReference type="Proteomes" id="UP000023152">
    <property type="component" value="Unassembled WGS sequence"/>
</dbReference>
<dbReference type="SUPFAM" id="SSF53448">
    <property type="entry name" value="Nucleotide-diphospho-sugar transferases"/>
    <property type="match status" value="1"/>
</dbReference>
<proteinExistence type="predicted"/>
<dbReference type="PANTHER" id="PTHR11183">
    <property type="entry name" value="GLYCOGENIN SUBFAMILY MEMBER"/>
    <property type="match status" value="1"/>
</dbReference>
<comment type="caution">
    <text evidence="1">The sequence shown here is derived from an EMBL/GenBank/DDBJ whole genome shotgun (WGS) entry which is preliminary data.</text>
</comment>
<protein>
    <submittedName>
        <fullName evidence="1">Uncharacterized protein</fullName>
    </submittedName>
</protein>
<reference evidence="1 2" key="1">
    <citation type="journal article" date="2013" name="Curr. Biol.">
        <title>The Genome of the Foraminiferan Reticulomyxa filosa.</title>
        <authorList>
            <person name="Glockner G."/>
            <person name="Hulsmann N."/>
            <person name="Schleicher M."/>
            <person name="Noegel A.A."/>
            <person name="Eichinger L."/>
            <person name="Gallinger C."/>
            <person name="Pawlowski J."/>
            <person name="Sierra R."/>
            <person name="Euteneuer U."/>
            <person name="Pillet L."/>
            <person name="Moustafa A."/>
            <person name="Platzer M."/>
            <person name="Groth M."/>
            <person name="Szafranski K."/>
            <person name="Schliwa M."/>
        </authorList>
    </citation>
    <scope>NUCLEOTIDE SEQUENCE [LARGE SCALE GENOMIC DNA]</scope>
</reference>
<dbReference type="AlphaFoldDB" id="X6NCA4"/>
<gene>
    <name evidence="1" type="ORF">RFI_13648</name>
</gene>
<feature type="non-terminal residue" evidence="1">
    <location>
        <position position="206"/>
    </location>
</feature>
<dbReference type="OrthoDB" id="2014201at2759"/>
<evidence type="ECO:0000313" key="1">
    <source>
        <dbReference type="EMBL" id="ETO23533.1"/>
    </source>
</evidence>
<dbReference type="InterPro" id="IPR050587">
    <property type="entry name" value="GNT1/Glycosyltrans_8"/>
</dbReference>
<name>X6NCA4_RETFI</name>
<keyword evidence="2" id="KW-1185">Reference proteome</keyword>
<dbReference type="InterPro" id="IPR029044">
    <property type="entry name" value="Nucleotide-diphossugar_trans"/>
</dbReference>
<organism evidence="1 2">
    <name type="scientific">Reticulomyxa filosa</name>
    <dbReference type="NCBI Taxonomy" id="46433"/>
    <lineage>
        <taxon>Eukaryota</taxon>
        <taxon>Sar</taxon>
        <taxon>Rhizaria</taxon>
        <taxon>Retaria</taxon>
        <taxon>Foraminifera</taxon>
        <taxon>Monothalamids</taxon>
        <taxon>Reticulomyxidae</taxon>
        <taxon>Reticulomyxa</taxon>
    </lineage>
</organism>